<evidence type="ECO:0000256" key="9">
    <source>
        <dbReference type="ARBA" id="ARBA00022833"/>
    </source>
</evidence>
<feature type="region of interest" description="Disordered" evidence="14">
    <location>
        <begin position="1107"/>
        <end position="1134"/>
    </location>
</feature>
<feature type="domain" description="C2H2-type" evidence="16">
    <location>
        <begin position="583"/>
        <end position="606"/>
    </location>
</feature>
<dbReference type="InterPro" id="IPR000608">
    <property type="entry name" value="UBC"/>
</dbReference>
<dbReference type="Gene3D" id="3.10.110.10">
    <property type="entry name" value="Ubiquitin Conjugating Enzyme"/>
    <property type="match status" value="1"/>
</dbReference>
<evidence type="ECO:0000256" key="14">
    <source>
        <dbReference type="SAM" id="MobiDB-lite"/>
    </source>
</evidence>
<dbReference type="EMBL" id="CAJPEX010000472">
    <property type="protein sequence ID" value="CAG0915894.1"/>
    <property type="molecule type" value="Genomic_DNA"/>
</dbReference>
<feature type="compositionally biased region" description="Basic and acidic residues" evidence="14">
    <location>
        <begin position="1110"/>
        <end position="1126"/>
    </location>
</feature>
<feature type="domain" description="C2H2-type" evidence="16">
    <location>
        <begin position="942"/>
        <end position="969"/>
    </location>
</feature>
<feature type="region of interest" description="Disordered" evidence="14">
    <location>
        <begin position="134"/>
        <end position="158"/>
    </location>
</feature>
<dbReference type="InterPro" id="IPR016135">
    <property type="entry name" value="UBQ-conjugating_enzyme/RWD"/>
</dbReference>
<dbReference type="SUPFAM" id="SSF54495">
    <property type="entry name" value="UBC-like"/>
    <property type="match status" value="1"/>
</dbReference>
<dbReference type="PROSITE" id="PS00183">
    <property type="entry name" value="UBC_1"/>
    <property type="match status" value="1"/>
</dbReference>
<evidence type="ECO:0000256" key="4">
    <source>
        <dbReference type="ARBA" id="ARBA00022679"/>
    </source>
</evidence>
<keyword evidence="8" id="KW-0833">Ubl conjugation pathway</keyword>
<proteinExistence type="predicted"/>
<dbReference type="GO" id="GO:0061631">
    <property type="term" value="F:ubiquitin conjugating enzyme activity"/>
    <property type="evidence" value="ECO:0007669"/>
    <property type="project" value="UniProtKB-EC"/>
</dbReference>
<evidence type="ECO:0000259" key="15">
    <source>
        <dbReference type="PROSITE" id="PS50127"/>
    </source>
</evidence>
<feature type="domain" description="C2H2-type" evidence="16">
    <location>
        <begin position="971"/>
        <end position="998"/>
    </location>
</feature>
<evidence type="ECO:0000256" key="7">
    <source>
        <dbReference type="ARBA" id="ARBA00022771"/>
    </source>
</evidence>
<dbReference type="Pfam" id="PF00179">
    <property type="entry name" value="UQ_con"/>
    <property type="match status" value="1"/>
</dbReference>
<keyword evidence="18" id="KW-1185">Reference proteome</keyword>
<feature type="domain" description="C2H2-type" evidence="16">
    <location>
        <begin position="689"/>
        <end position="716"/>
    </location>
</feature>
<evidence type="ECO:0000256" key="13">
    <source>
        <dbReference type="PROSITE-ProRule" id="PRU10133"/>
    </source>
</evidence>
<dbReference type="Proteomes" id="UP000678499">
    <property type="component" value="Unassembled WGS sequence"/>
</dbReference>
<dbReference type="FunFam" id="3.10.110.10:FF:000011">
    <property type="entry name" value="Ubiquitin-conjugating enzyme E2 L3"/>
    <property type="match status" value="1"/>
</dbReference>
<evidence type="ECO:0000256" key="6">
    <source>
        <dbReference type="ARBA" id="ARBA00022737"/>
    </source>
</evidence>
<dbReference type="InterPro" id="IPR013087">
    <property type="entry name" value="Znf_C2H2_type"/>
</dbReference>
<feature type="region of interest" description="Disordered" evidence="14">
    <location>
        <begin position="841"/>
        <end position="886"/>
    </location>
</feature>
<name>A0A7R9BK69_9CRUS</name>
<evidence type="ECO:0000256" key="1">
    <source>
        <dbReference type="ARBA" id="ARBA00000485"/>
    </source>
</evidence>
<feature type="domain" description="C2H2-type" evidence="16">
    <location>
        <begin position="914"/>
        <end position="941"/>
    </location>
</feature>
<comment type="subcellular location">
    <subcellularLocation>
        <location evidence="2">Nucleus</location>
    </subcellularLocation>
</comment>
<evidence type="ECO:0000259" key="16">
    <source>
        <dbReference type="PROSITE" id="PS50157"/>
    </source>
</evidence>
<dbReference type="PROSITE" id="PS50157">
    <property type="entry name" value="ZINC_FINGER_C2H2_2"/>
    <property type="match status" value="6"/>
</dbReference>
<organism evidence="17">
    <name type="scientific">Notodromas monacha</name>
    <dbReference type="NCBI Taxonomy" id="399045"/>
    <lineage>
        <taxon>Eukaryota</taxon>
        <taxon>Metazoa</taxon>
        <taxon>Ecdysozoa</taxon>
        <taxon>Arthropoda</taxon>
        <taxon>Crustacea</taxon>
        <taxon>Oligostraca</taxon>
        <taxon>Ostracoda</taxon>
        <taxon>Podocopa</taxon>
        <taxon>Podocopida</taxon>
        <taxon>Cypridocopina</taxon>
        <taxon>Cypridoidea</taxon>
        <taxon>Cyprididae</taxon>
        <taxon>Notodromas</taxon>
    </lineage>
</organism>
<dbReference type="InterPro" id="IPR036236">
    <property type="entry name" value="Znf_C2H2_sf"/>
</dbReference>
<feature type="compositionally biased region" description="Basic and acidic residues" evidence="14">
    <location>
        <begin position="854"/>
        <end position="872"/>
    </location>
</feature>
<dbReference type="SMART" id="SM00212">
    <property type="entry name" value="UBCc"/>
    <property type="match status" value="1"/>
</dbReference>
<keyword evidence="10" id="KW-0539">Nucleus</keyword>
<feature type="compositionally biased region" description="Low complexity" evidence="14">
    <location>
        <begin position="469"/>
        <end position="482"/>
    </location>
</feature>
<comment type="catalytic activity">
    <reaction evidence="1">
        <text>S-ubiquitinyl-[E1 ubiquitin-activating enzyme]-L-cysteine + [E2 ubiquitin-conjugating enzyme]-L-cysteine = [E1 ubiquitin-activating enzyme]-L-cysteine + S-ubiquitinyl-[E2 ubiquitin-conjugating enzyme]-L-cysteine.</text>
        <dbReference type="EC" id="2.3.2.23"/>
    </reaction>
</comment>
<protein>
    <recommendedName>
        <fullName evidence="11">Ubiquitin-conjugating enzyme E2-18 kDa</fullName>
        <ecNumber evidence="3">2.3.2.23</ecNumber>
    </recommendedName>
</protein>
<dbReference type="PANTHER" id="PTHR24376:SF235">
    <property type="entry name" value="C2H2-TYPE DOMAIN-CONTAINING PROTEIN"/>
    <property type="match status" value="1"/>
</dbReference>
<keyword evidence="4" id="KW-0808">Transferase</keyword>
<keyword evidence="9" id="KW-0862">Zinc</keyword>
<dbReference type="EMBL" id="OA882509">
    <property type="protein sequence ID" value="CAD7275742.1"/>
    <property type="molecule type" value="Genomic_DNA"/>
</dbReference>
<dbReference type="SMART" id="SM00355">
    <property type="entry name" value="ZnF_C2H2"/>
    <property type="match status" value="13"/>
</dbReference>
<evidence type="ECO:0000256" key="2">
    <source>
        <dbReference type="ARBA" id="ARBA00004123"/>
    </source>
</evidence>
<feature type="region of interest" description="Disordered" evidence="14">
    <location>
        <begin position="465"/>
        <end position="500"/>
    </location>
</feature>
<keyword evidence="5" id="KW-0479">Metal-binding</keyword>
<accession>A0A7R9BK69</accession>
<dbReference type="FunFam" id="3.30.160.60:FF:000446">
    <property type="entry name" value="Zinc finger protein"/>
    <property type="match status" value="1"/>
</dbReference>
<feature type="domain" description="C2H2-type" evidence="16">
    <location>
        <begin position="717"/>
        <end position="739"/>
    </location>
</feature>
<dbReference type="GO" id="GO:0008270">
    <property type="term" value="F:zinc ion binding"/>
    <property type="evidence" value="ECO:0007669"/>
    <property type="project" value="UniProtKB-KW"/>
</dbReference>
<feature type="compositionally biased region" description="Basic and acidic residues" evidence="14">
    <location>
        <begin position="628"/>
        <end position="641"/>
    </location>
</feature>
<keyword evidence="7 12" id="KW-0863">Zinc-finger</keyword>
<evidence type="ECO:0000256" key="10">
    <source>
        <dbReference type="ARBA" id="ARBA00023242"/>
    </source>
</evidence>
<evidence type="ECO:0000313" key="17">
    <source>
        <dbReference type="EMBL" id="CAD7275742.1"/>
    </source>
</evidence>
<feature type="active site" description="Glycyl thioester intermediate" evidence="13">
    <location>
        <position position="1460"/>
    </location>
</feature>
<dbReference type="GO" id="GO:0000978">
    <property type="term" value="F:RNA polymerase II cis-regulatory region sequence-specific DNA binding"/>
    <property type="evidence" value="ECO:0007669"/>
    <property type="project" value="TreeGrafter"/>
</dbReference>
<sequence>MILETFSMIPNVFLRRRNSSVKPLHRMEPFVFFGMELNLALWAARLFFGQFHPLMGVEISSCEIIIRTWADLACYFERIDDPVFAKRKKHTQSENLRNFLAADETKSREQLERLQMGKNLFGVAMGDPLDGVGATSSSRQVLQAARRKPKGKGDKGANASVKAENLPIIPTTVFTTPLLCGGEVMDMSRHMDPPTAFISLPDGTPLGAIGSRGAQFVLSPRPEDSPGAVSRTTGATASASAAAVVSTGTESLDQILESILTYGGETVEVPISQYSMVQGAVGYVQEMQLADSEQLQLNSTELVGNIHLDPLEDAANQMVRFVSVEMNMLNQQAEVTFDTGLEGLTSLSLNSPNLEYHEEKQAVTNNMINPESISNFSRRNPGRVIFPKAPTAALQMTEYKCTGCQRVFPGRRDFLNHLDEKPPCWQRSGGAKQRFRCRWCNAVFLSIELVSKHLNEGLCPEGGQRLLNASSSQKSQSDASSSTGPQNQRKPSSRIHGDDQVTIDQTCDDAEIECPMCPSTFSSILLLECHIIDKHNVTSTARVKDLLKGVAVTRGKPDPDLPSEERVFHEDPMNCYDCITGMFGCSICKGTFSTSVALSKHLLQSHQVVFAFLCRHCGLGSSQEEKIGEHEKVCGERKDSDSSSATSPAPAAPPPVVAVNKSSKKSKKPIEVDSLAGLTVSYDSKKKLYRCDTCGKEADSSARIRSHFRAHLQTKQVKCRFCPRFFSHVSNRVAHERIHWKPGEIRCQHCTSVFTDPEKHAEHLKVSVGYGSFSGAIMKCHFHLVRGMIILKSNELLISHLEKFHRTTEADNTPKPKRVELECDVCQALFTDEAAYTEHILEHKQIPKTPEQVKASKSDGEQSERSSPEKKPRPGQMAAKRPRSIFQKLDDPLKQANVEREYTFGKYSKVDATWLCLLCERIFPEPKLFVCHVRRHLGEKPFKCKICSRGFEDLAMLQIHEKSHASGDAKRGCRQCGAMFTSEEVLLRHELEHKLPQRDAPKPYFEPKTGTNVRKGKEEKLKAVRSTPKKVEASSNKCPHCRQRFDNIRALSNHFTQQHVLHASSTVLKCDKQYNCKFCPEEFLALHELVVHANEFHDDQPVEKCGFGSSDRENLSKKAKKLEQKRKNAGASFGTPERKQLLETLPGGNLAPNTVLLKIKEESKEIEQYDVEYCKRCDVSYGGKTRQYHLNCPVNSTSDAPDTADGKCPDCGLSRKCMEVLASGEKPKTFRVIEVSSKRIRKPSLKMLDMYESGLVANRKWLSPSRKIPRLDVASVETQTSGLEFEELSPSFCSKCEQRLDGLSKVRHEKECMGAVKSIRGRQDPLASCASVIETNGNVEPAIEGVVIKDEVFPISDDEMLVRPVETVDNLIEDMAATRRLQKELQEIRNNGVRSFRDLKVDDSNILTWQGLIVPSNAPYNKGAFRVELIFPAEYPFKPPRVTFKTRIYHPNIDEKGQVCLPIIAAENWKPATKTDQVLQALIALVNDPEPEHPLRADVAEEYARDKAKFMKNAEDFTRKYSEKRPQD</sequence>
<dbReference type="CDD" id="cd23801">
    <property type="entry name" value="UBCc_UBE2L3"/>
    <property type="match status" value="1"/>
</dbReference>
<dbReference type="Gene3D" id="3.30.160.60">
    <property type="entry name" value="Classic Zinc Finger"/>
    <property type="match status" value="4"/>
</dbReference>
<feature type="region of interest" description="Disordered" evidence="14">
    <location>
        <begin position="628"/>
        <end position="664"/>
    </location>
</feature>
<gene>
    <name evidence="17" type="ORF">NMOB1V02_LOCUS3531</name>
</gene>
<dbReference type="PROSITE" id="PS00028">
    <property type="entry name" value="ZINC_FINGER_C2H2_1"/>
    <property type="match status" value="9"/>
</dbReference>
<dbReference type="PANTHER" id="PTHR24376">
    <property type="entry name" value="ZINC FINGER PROTEIN"/>
    <property type="match status" value="1"/>
</dbReference>
<dbReference type="GO" id="GO:0001228">
    <property type="term" value="F:DNA-binding transcription activator activity, RNA polymerase II-specific"/>
    <property type="evidence" value="ECO:0007669"/>
    <property type="project" value="TreeGrafter"/>
</dbReference>
<dbReference type="EC" id="2.3.2.23" evidence="3"/>
<reference evidence="17" key="1">
    <citation type="submission" date="2020-11" db="EMBL/GenBank/DDBJ databases">
        <authorList>
            <person name="Tran Van P."/>
        </authorList>
    </citation>
    <scope>NUCLEOTIDE SEQUENCE</scope>
</reference>
<dbReference type="GO" id="GO:0005634">
    <property type="term" value="C:nucleus"/>
    <property type="evidence" value="ECO:0007669"/>
    <property type="project" value="UniProtKB-SubCell"/>
</dbReference>
<evidence type="ECO:0000256" key="5">
    <source>
        <dbReference type="ARBA" id="ARBA00022723"/>
    </source>
</evidence>
<evidence type="ECO:0000256" key="3">
    <source>
        <dbReference type="ARBA" id="ARBA00012486"/>
    </source>
</evidence>
<dbReference type="InterPro" id="IPR023313">
    <property type="entry name" value="UBQ-conjugating_AS"/>
</dbReference>
<feature type="domain" description="UBC core" evidence="15">
    <location>
        <begin position="1376"/>
        <end position="1523"/>
    </location>
</feature>
<evidence type="ECO:0000256" key="12">
    <source>
        <dbReference type="PROSITE-ProRule" id="PRU00042"/>
    </source>
</evidence>
<evidence type="ECO:0000256" key="11">
    <source>
        <dbReference type="ARBA" id="ARBA00067751"/>
    </source>
</evidence>
<evidence type="ECO:0000313" key="18">
    <source>
        <dbReference type="Proteomes" id="UP000678499"/>
    </source>
</evidence>
<keyword evidence="6" id="KW-0677">Repeat</keyword>
<dbReference type="PROSITE" id="PS50127">
    <property type="entry name" value="UBC_2"/>
    <property type="match status" value="1"/>
</dbReference>
<evidence type="ECO:0000256" key="8">
    <source>
        <dbReference type="ARBA" id="ARBA00022786"/>
    </source>
</evidence>
<dbReference type="SUPFAM" id="SSF57667">
    <property type="entry name" value="beta-beta-alpha zinc fingers"/>
    <property type="match status" value="2"/>
</dbReference>